<accession>A0ABY2AI54</accession>
<dbReference type="InterPro" id="IPR011059">
    <property type="entry name" value="Metal-dep_hydrolase_composite"/>
</dbReference>
<evidence type="ECO:0000313" key="2">
    <source>
        <dbReference type="EMBL" id="TCI02363.1"/>
    </source>
</evidence>
<dbReference type="Proteomes" id="UP000292554">
    <property type="component" value="Unassembled WGS sequence"/>
</dbReference>
<keyword evidence="3" id="KW-1185">Reference proteome</keyword>
<name>A0ABY2AI54_9GAMM</name>
<organism evidence="2 3">
    <name type="scientific">Corallincola luteus</name>
    <dbReference type="NCBI Taxonomy" id="1775177"/>
    <lineage>
        <taxon>Bacteria</taxon>
        <taxon>Pseudomonadati</taxon>
        <taxon>Pseudomonadota</taxon>
        <taxon>Gammaproteobacteria</taxon>
        <taxon>Alteromonadales</taxon>
        <taxon>Psychromonadaceae</taxon>
        <taxon>Corallincola</taxon>
    </lineage>
</organism>
<dbReference type="Gene3D" id="2.30.40.10">
    <property type="entry name" value="Urease, subunit C, domain 1"/>
    <property type="match status" value="1"/>
</dbReference>
<comment type="caution">
    <text evidence="2">The sequence shown here is derived from an EMBL/GenBank/DDBJ whole genome shotgun (WGS) entry which is preliminary data.</text>
</comment>
<evidence type="ECO:0000313" key="3">
    <source>
        <dbReference type="Proteomes" id="UP000292554"/>
    </source>
</evidence>
<dbReference type="InterPro" id="IPR013108">
    <property type="entry name" value="Amidohydro_3"/>
</dbReference>
<dbReference type="SUPFAM" id="SSF51338">
    <property type="entry name" value="Composite domain of metallo-dependent hydrolases"/>
    <property type="match status" value="1"/>
</dbReference>
<proteinExistence type="predicted"/>
<dbReference type="RefSeq" id="WP_131416222.1">
    <property type="nucleotide sequence ID" value="NZ_SJXE01000007.1"/>
</dbReference>
<gene>
    <name evidence="2" type="ORF">EZV61_13450</name>
</gene>
<protein>
    <recommendedName>
        <fullName evidence="1">Amidohydrolase 3 domain-containing protein</fullName>
    </recommendedName>
</protein>
<dbReference type="EMBL" id="SJXE01000007">
    <property type="protein sequence ID" value="TCI02363.1"/>
    <property type="molecule type" value="Genomic_DNA"/>
</dbReference>
<feature type="domain" description="Amidohydrolase 3" evidence="1">
    <location>
        <begin position="24"/>
        <end position="69"/>
    </location>
</feature>
<evidence type="ECO:0000259" key="1">
    <source>
        <dbReference type="Pfam" id="PF07969"/>
    </source>
</evidence>
<sequence>MATCTCPTKNRRKSIALNKPLDIENESGSIEVGKSADFIVIDQNLLQIPVQDIHKTKVLTTVLQGKTVYKRN</sequence>
<reference evidence="2 3" key="1">
    <citation type="submission" date="2019-02" db="EMBL/GenBank/DDBJ databases">
        <title>Corallincola luteus sp. nov., a marine bacterium isolated from surface sediment of Bohai Sea in China.</title>
        <authorList>
            <person name="Ren Q."/>
        </authorList>
    </citation>
    <scope>NUCLEOTIDE SEQUENCE [LARGE SCALE GENOMIC DNA]</scope>
    <source>
        <strain evidence="2 3">DASS28</strain>
    </source>
</reference>
<dbReference type="Pfam" id="PF07969">
    <property type="entry name" value="Amidohydro_3"/>
    <property type="match status" value="1"/>
</dbReference>